<dbReference type="InterPro" id="IPR032324">
    <property type="entry name" value="Clp1_N"/>
</dbReference>
<dbReference type="Gene3D" id="2.40.30.330">
    <property type="entry name" value="Pre-mRNA cleavage complex subunit Clp1, C-terminal domain"/>
    <property type="match status" value="1"/>
</dbReference>
<keyword evidence="4 8" id="KW-0507">mRNA processing</keyword>
<dbReference type="PANTHER" id="PTHR12755">
    <property type="entry name" value="CLEAVAGE/POLYADENYLATION FACTOR IA SUBUNIT CLP1P"/>
    <property type="match status" value="1"/>
</dbReference>
<feature type="region of interest" description="Disordered" evidence="9">
    <location>
        <begin position="549"/>
        <end position="611"/>
    </location>
</feature>
<organism evidence="13 14">
    <name type="scientific">Gymnopilus dilepis</name>
    <dbReference type="NCBI Taxonomy" id="231916"/>
    <lineage>
        <taxon>Eukaryota</taxon>
        <taxon>Fungi</taxon>
        <taxon>Dikarya</taxon>
        <taxon>Basidiomycota</taxon>
        <taxon>Agaricomycotina</taxon>
        <taxon>Agaricomycetes</taxon>
        <taxon>Agaricomycetidae</taxon>
        <taxon>Agaricales</taxon>
        <taxon>Agaricineae</taxon>
        <taxon>Hymenogastraceae</taxon>
        <taxon>Gymnopilus</taxon>
    </lineage>
</organism>
<evidence type="ECO:0000256" key="1">
    <source>
        <dbReference type="ARBA" id="ARBA00004123"/>
    </source>
</evidence>
<dbReference type="GO" id="GO:0005849">
    <property type="term" value="C:mRNA cleavage factor complex"/>
    <property type="evidence" value="ECO:0007669"/>
    <property type="project" value="UniProtKB-UniRule"/>
</dbReference>
<evidence type="ECO:0000256" key="9">
    <source>
        <dbReference type="SAM" id="MobiDB-lite"/>
    </source>
</evidence>
<dbReference type="GO" id="GO:0005524">
    <property type="term" value="F:ATP binding"/>
    <property type="evidence" value="ECO:0007669"/>
    <property type="project" value="UniProtKB-UniRule"/>
</dbReference>
<keyword evidence="7 8" id="KW-0539">Nucleus</keyword>
<evidence type="ECO:0000256" key="2">
    <source>
        <dbReference type="ARBA" id="ARBA00018706"/>
    </source>
</evidence>
<dbReference type="AlphaFoldDB" id="A0A409YDK3"/>
<feature type="domain" description="Clp1 C-terminal" evidence="10">
    <location>
        <begin position="367"/>
        <end position="488"/>
    </location>
</feature>
<feature type="binding site" evidence="8">
    <location>
        <position position="19"/>
    </location>
    <ligand>
        <name>ATP</name>
        <dbReference type="ChEBI" id="CHEBI:30616"/>
    </ligand>
</feature>
<dbReference type="SUPFAM" id="SSF52540">
    <property type="entry name" value="P-loop containing nucleoside triphosphate hydrolases"/>
    <property type="match status" value="1"/>
</dbReference>
<evidence type="ECO:0000313" key="14">
    <source>
        <dbReference type="Proteomes" id="UP000284706"/>
    </source>
</evidence>
<comment type="function">
    <text evidence="8">Required for endonucleolytic cleavage during polyadenylation-dependent pre-mRNA 3'-end formation.</text>
</comment>
<dbReference type="InterPro" id="IPR038239">
    <property type="entry name" value="Clp1_N_sf"/>
</dbReference>
<evidence type="ECO:0000313" key="13">
    <source>
        <dbReference type="EMBL" id="PPR01086.1"/>
    </source>
</evidence>
<dbReference type="GO" id="GO:0031124">
    <property type="term" value="P:mRNA 3'-end processing"/>
    <property type="evidence" value="ECO:0007669"/>
    <property type="project" value="UniProtKB-UniRule"/>
</dbReference>
<feature type="compositionally biased region" description="Low complexity" evidence="9">
    <location>
        <begin position="568"/>
        <end position="580"/>
    </location>
</feature>
<dbReference type="InterPro" id="IPR032319">
    <property type="entry name" value="CLP1_P"/>
</dbReference>
<dbReference type="InterPro" id="IPR038238">
    <property type="entry name" value="Clp1_C_sf"/>
</dbReference>
<dbReference type="GO" id="GO:0051731">
    <property type="term" value="F:polynucleotide 5'-hydroxyl-kinase activity"/>
    <property type="evidence" value="ECO:0007669"/>
    <property type="project" value="InterPro"/>
</dbReference>
<keyword evidence="6 8" id="KW-0067">ATP-binding</keyword>
<comment type="subcellular location">
    <subcellularLocation>
        <location evidence="1 8">Nucleus</location>
    </subcellularLocation>
</comment>
<dbReference type="FunFam" id="2.60.120.1030:FF:000001">
    <property type="entry name" value="Protein CLP1 homolog 5"/>
    <property type="match status" value="1"/>
</dbReference>
<gene>
    <name evidence="8" type="primary">CLP1</name>
    <name evidence="13" type="ORF">CVT26_015991</name>
</gene>
<dbReference type="OrthoDB" id="258143at2759"/>
<keyword evidence="14" id="KW-1185">Reference proteome</keyword>
<evidence type="ECO:0000256" key="4">
    <source>
        <dbReference type="ARBA" id="ARBA00022664"/>
    </source>
</evidence>
<comment type="subunit">
    <text evidence="8">Component of a pre-mRNA cleavage factor complex. Interacts directly with PCF11.</text>
</comment>
<comment type="similarity">
    <text evidence="8">Belongs to the Clp1 family. Clp1 subfamily.</text>
</comment>
<keyword evidence="5 8" id="KW-0547">Nucleotide-binding</keyword>
<protein>
    <recommendedName>
        <fullName evidence="3">Polynucleotide 5'-hydroxyl-kinase GRC3</fullName>
    </recommendedName>
    <alternativeName>
        <fullName evidence="2">Polynucleotide 5'-hydroxyl-kinase grc3</fullName>
    </alternativeName>
</protein>
<dbReference type="Gene3D" id="3.40.50.300">
    <property type="entry name" value="P-loop containing nucleotide triphosphate hydrolases"/>
    <property type="match status" value="1"/>
</dbReference>
<evidence type="ECO:0000259" key="10">
    <source>
        <dbReference type="Pfam" id="PF06807"/>
    </source>
</evidence>
<feature type="binding site" evidence="8">
    <location>
        <position position="59"/>
    </location>
    <ligand>
        <name>ATP</name>
        <dbReference type="ChEBI" id="CHEBI:30616"/>
    </ligand>
</feature>
<evidence type="ECO:0000256" key="7">
    <source>
        <dbReference type="ARBA" id="ARBA00023242"/>
    </source>
</evidence>
<feature type="binding site" evidence="8">
    <location>
        <begin position="136"/>
        <end position="141"/>
    </location>
    <ligand>
        <name>ATP</name>
        <dbReference type="ChEBI" id="CHEBI:30616"/>
    </ligand>
</feature>
<evidence type="ECO:0000256" key="3">
    <source>
        <dbReference type="ARBA" id="ARBA00019824"/>
    </source>
</evidence>
<dbReference type="HAMAP" id="MF_03035">
    <property type="entry name" value="Clp1"/>
    <property type="match status" value="1"/>
</dbReference>
<feature type="compositionally biased region" description="Polar residues" evidence="9">
    <location>
        <begin position="551"/>
        <end position="565"/>
    </location>
</feature>
<dbReference type="InParanoid" id="A0A409YDK3"/>
<feature type="domain" description="Clp1 P-loop" evidence="12">
    <location>
        <begin position="133"/>
        <end position="343"/>
    </location>
</feature>
<dbReference type="InterPro" id="IPR027417">
    <property type="entry name" value="P-loop_NTPase"/>
</dbReference>
<evidence type="ECO:0000256" key="8">
    <source>
        <dbReference type="HAMAP-Rule" id="MF_03035"/>
    </source>
</evidence>
<dbReference type="STRING" id="231916.A0A409YDK3"/>
<evidence type="ECO:0000259" key="12">
    <source>
        <dbReference type="Pfam" id="PF16575"/>
    </source>
</evidence>
<reference evidence="13 14" key="1">
    <citation type="journal article" date="2018" name="Evol. Lett.">
        <title>Horizontal gene cluster transfer increased hallucinogenic mushroom diversity.</title>
        <authorList>
            <person name="Reynolds H.T."/>
            <person name="Vijayakumar V."/>
            <person name="Gluck-Thaler E."/>
            <person name="Korotkin H.B."/>
            <person name="Matheny P.B."/>
            <person name="Slot J.C."/>
        </authorList>
    </citation>
    <scope>NUCLEOTIDE SEQUENCE [LARGE SCALE GENOMIC DNA]</scope>
    <source>
        <strain evidence="13 14">SRW20</strain>
    </source>
</reference>
<dbReference type="FunCoup" id="A0A409YDK3">
    <property type="interactions" value="528"/>
</dbReference>
<dbReference type="InterPro" id="IPR045116">
    <property type="entry name" value="Clp1/Grc3"/>
</dbReference>
<dbReference type="PANTHER" id="PTHR12755:SF6">
    <property type="entry name" value="POLYRIBONUCLEOTIDE 5'-HYDROXYL-KINASE CLP1"/>
    <property type="match status" value="1"/>
</dbReference>
<feature type="domain" description="Clp1 N-terminal" evidence="11">
    <location>
        <begin position="14"/>
        <end position="107"/>
    </location>
</feature>
<evidence type="ECO:0000259" key="11">
    <source>
        <dbReference type="Pfam" id="PF16573"/>
    </source>
</evidence>
<dbReference type="GO" id="GO:0006388">
    <property type="term" value="P:tRNA splicing, via endonucleolytic cleavage and ligation"/>
    <property type="evidence" value="ECO:0007669"/>
    <property type="project" value="TreeGrafter"/>
</dbReference>
<accession>A0A409YDK3</accession>
<dbReference type="InterPro" id="IPR010655">
    <property type="entry name" value="Clp1_C"/>
</dbReference>
<evidence type="ECO:0000256" key="6">
    <source>
        <dbReference type="ARBA" id="ARBA00022840"/>
    </source>
</evidence>
<dbReference type="InterPro" id="IPR028606">
    <property type="entry name" value="Clp1"/>
</dbReference>
<dbReference type="Gene3D" id="2.60.120.1030">
    <property type="entry name" value="Clp1, DNA binding domain"/>
    <property type="match status" value="1"/>
</dbReference>
<name>A0A409YDK3_9AGAR</name>
<dbReference type="EMBL" id="NHYE01000966">
    <property type="protein sequence ID" value="PPR01086.1"/>
    <property type="molecule type" value="Genomic_DNA"/>
</dbReference>
<dbReference type="Proteomes" id="UP000284706">
    <property type="component" value="Unassembled WGS sequence"/>
</dbReference>
<dbReference type="Pfam" id="PF16573">
    <property type="entry name" value="CLP1_N"/>
    <property type="match status" value="1"/>
</dbReference>
<dbReference type="Pfam" id="PF06807">
    <property type="entry name" value="Clp1"/>
    <property type="match status" value="1"/>
</dbReference>
<comment type="caution">
    <text evidence="13">The sequence shown here is derived from an EMBL/GenBank/DDBJ whole genome shotgun (WGS) entry which is preliminary data.</text>
</comment>
<proteinExistence type="inferred from homology"/>
<evidence type="ECO:0000256" key="5">
    <source>
        <dbReference type="ARBA" id="ARBA00022741"/>
    </source>
</evidence>
<dbReference type="Pfam" id="PF16575">
    <property type="entry name" value="CLP1_P"/>
    <property type="match status" value="1"/>
</dbReference>
<sequence>MSEQKVVEPRTWDLGPETEYRFELDPGTTLAIKLVQGHAEIFGFELVEGKVYLFGYECKAALFTWLGCVIEMSSKLCEPSTEYISDETPMRAYANLHIALEQMRVRALRQIRGSPAPPGDVSKTEPPKILVVGPEHSGKTTVCKILTNYAVRAGQGWSPFLVNVDPSEGAWAMPGTISVAPVYGPIPTSSPANPLGTASTTAPLSLSSNKLLPLSYWYGHSDTKRNPLLMNRLIRNLGENISDRFELDSEARASGLIVDTPSSFASGPSSNNQRQKLIKACVDAFKINMIVVVGHEKLNVEMQRTYGSQLTVVKIPKSGGVVELDQAYRERVQNYEMHTYMYGQVIKPPPGITNGTLGGENLTDLILSPSSTIVNFGDLQIYRIGSDTMAPSDVLPVGATRTVSEMQPVVVDPASPSSGLFNAVLALLAPQNPDENERYDEEILDLSVVGFLVVTNIDTVKRKMTILAPNRGSFTGRTAVAGSFEWQEQMTGLPVDVAGADSSPVAMSAISRFFLPASRRTYSSYFSSKPGGGRYFNSAKAPKNAVVAAKTNSKAETPSEVQQDNIKAASTPSSSANTSSVNDAQSPSPPNAPTSGASEELKAGSPEPADLSNAFAEFTHNHIPQLSITSKDFKTHQFFSLHRPLLLISQPSTIFREVPSNLPLFSSLKPEAEQSTQPNYGLGGPVDPFIDADAEAARQLTRALTLSKAGSTLAWENTLRHLGLDVNKEADRVNLQQQFDKEWEEVLLDSTKRKRRKKMKKHKWVSDTSNLRYCC</sequence>